<reference evidence="1" key="1">
    <citation type="submission" date="2013-07" db="EMBL/GenBank/DDBJ databases">
        <title>The genome of an arbuscular mycorrhizal fungus provides insights into the evolution of the oldest plant symbiosis.</title>
        <authorList>
            <consortium name="DOE Joint Genome Institute"/>
            <person name="Tisserant E."/>
            <person name="Malbreil M."/>
            <person name="Kuo A."/>
            <person name="Kohler A."/>
            <person name="Symeonidi A."/>
            <person name="Balestrini R."/>
            <person name="Charron P."/>
            <person name="Duensing N."/>
            <person name="Frei-dit-Frey N."/>
            <person name="Gianinazzi-Pearson V."/>
            <person name="Gilbert B."/>
            <person name="Handa Y."/>
            <person name="Hijri M."/>
            <person name="Kaul R."/>
            <person name="Kawaguchi M."/>
            <person name="Krajinski F."/>
            <person name="Lammers P."/>
            <person name="Lapierre D."/>
            <person name="Masclaux F.G."/>
            <person name="Murat C."/>
            <person name="Morin E."/>
            <person name="Ndikumana S."/>
            <person name="Pagni M."/>
            <person name="Petitpierre D."/>
            <person name="Requena N."/>
            <person name="Rosikiewicz P."/>
            <person name="Riley R."/>
            <person name="Saito K."/>
            <person name="San Clemente H."/>
            <person name="Shapiro H."/>
            <person name="van Tuinen D."/>
            <person name="Becard G."/>
            <person name="Bonfante P."/>
            <person name="Paszkowski U."/>
            <person name="Shachar-Hill Y."/>
            <person name="Young J.P."/>
            <person name="Sanders I.R."/>
            <person name="Henrissat B."/>
            <person name="Rensing S.A."/>
            <person name="Grigoriev I.V."/>
            <person name="Corradi N."/>
            <person name="Roux C."/>
            <person name="Martin F."/>
        </authorList>
    </citation>
    <scope>NUCLEOTIDE SEQUENCE</scope>
    <source>
        <strain evidence="1">DAOM 197198</strain>
    </source>
</reference>
<dbReference type="EMBL" id="KI283533">
    <property type="protein sequence ID" value="ESA13831.1"/>
    <property type="molecule type" value="Genomic_DNA"/>
</dbReference>
<protein>
    <submittedName>
        <fullName evidence="1">Uncharacterized protein</fullName>
    </submittedName>
</protein>
<name>U9UE08_RHIID</name>
<sequence>MWFYPIGDRATTKYCNFKGSFIPIINHHKGISWKADMKLSCGDLASNSYEKLNIGGRSTPRLDEKDLLKALGTELLVQ</sequence>
<proteinExistence type="predicted"/>
<dbReference type="AlphaFoldDB" id="U9UE08"/>
<gene>
    <name evidence="1" type="ORF">GLOINDRAFT_2812</name>
</gene>
<evidence type="ECO:0000313" key="1">
    <source>
        <dbReference type="EMBL" id="ESA13831.1"/>
    </source>
</evidence>
<accession>U9UE08</accession>
<organism evidence="1">
    <name type="scientific">Rhizophagus irregularis (strain DAOM 181602 / DAOM 197198 / MUCL 43194)</name>
    <name type="common">Arbuscular mycorrhizal fungus</name>
    <name type="synonym">Glomus intraradices</name>
    <dbReference type="NCBI Taxonomy" id="747089"/>
    <lineage>
        <taxon>Eukaryota</taxon>
        <taxon>Fungi</taxon>
        <taxon>Fungi incertae sedis</taxon>
        <taxon>Mucoromycota</taxon>
        <taxon>Glomeromycotina</taxon>
        <taxon>Glomeromycetes</taxon>
        <taxon>Glomerales</taxon>
        <taxon>Glomeraceae</taxon>
        <taxon>Rhizophagus</taxon>
    </lineage>
</organism>
<dbReference type="HOGENOM" id="CLU_2623224_0_0_1"/>